<dbReference type="PROSITE" id="PS51257">
    <property type="entry name" value="PROKAR_LIPOPROTEIN"/>
    <property type="match status" value="1"/>
</dbReference>
<protein>
    <submittedName>
        <fullName evidence="2">TIGR04086 family membrane protein</fullName>
    </submittedName>
</protein>
<dbReference type="AlphaFoldDB" id="A0A9E2NPY1"/>
<dbReference type="EMBL" id="JAHLFH010000012">
    <property type="protein sequence ID" value="MBU3818948.1"/>
    <property type="molecule type" value="Genomic_DNA"/>
</dbReference>
<dbReference type="Proteomes" id="UP000824178">
    <property type="component" value="Unassembled WGS sequence"/>
</dbReference>
<evidence type="ECO:0000256" key="1">
    <source>
        <dbReference type="SAM" id="Phobius"/>
    </source>
</evidence>
<feature type="transmembrane region" description="Helical" evidence="1">
    <location>
        <begin position="104"/>
        <end position="123"/>
    </location>
</feature>
<sequence length="132" mass="13231">MSAKKVGSSALIHFLVSLGAGLTAAGGCTAALAGLMASQGLGHGAIWPFATAAVSVGSFLSGWLMAFLQKARGLFWGAVHGALYSGLIAAQTALSGSIPDSAQLLRLGLVILFGAIGGYLGLLNAGKRRRGF</sequence>
<gene>
    <name evidence="2" type="ORF">H9864_00950</name>
</gene>
<organism evidence="2 3">
    <name type="scientific">Candidatus Faecalibacterium intestinavium</name>
    <dbReference type="NCBI Taxonomy" id="2838580"/>
    <lineage>
        <taxon>Bacteria</taxon>
        <taxon>Bacillati</taxon>
        <taxon>Bacillota</taxon>
        <taxon>Clostridia</taxon>
        <taxon>Eubacteriales</taxon>
        <taxon>Oscillospiraceae</taxon>
        <taxon>Faecalibacterium</taxon>
    </lineage>
</organism>
<dbReference type="InterPro" id="IPR023804">
    <property type="entry name" value="DUF3792_TM"/>
</dbReference>
<keyword evidence="1" id="KW-1133">Transmembrane helix</keyword>
<feature type="transmembrane region" description="Helical" evidence="1">
    <location>
        <begin position="46"/>
        <end position="67"/>
    </location>
</feature>
<accession>A0A9E2NPY1</accession>
<reference evidence="2" key="1">
    <citation type="journal article" date="2021" name="PeerJ">
        <title>Extensive microbial diversity within the chicken gut microbiome revealed by metagenomics and culture.</title>
        <authorList>
            <person name="Gilroy R."/>
            <person name="Ravi A."/>
            <person name="Getino M."/>
            <person name="Pursley I."/>
            <person name="Horton D.L."/>
            <person name="Alikhan N.F."/>
            <person name="Baker D."/>
            <person name="Gharbi K."/>
            <person name="Hall N."/>
            <person name="Watson M."/>
            <person name="Adriaenssens E.M."/>
            <person name="Foster-Nyarko E."/>
            <person name="Jarju S."/>
            <person name="Secka A."/>
            <person name="Antonio M."/>
            <person name="Oren A."/>
            <person name="Chaudhuri R.R."/>
            <person name="La Ragione R."/>
            <person name="Hildebrand F."/>
            <person name="Pallen M.J."/>
        </authorList>
    </citation>
    <scope>NUCLEOTIDE SEQUENCE</scope>
    <source>
        <strain evidence="2">742</strain>
    </source>
</reference>
<comment type="caution">
    <text evidence="2">The sequence shown here is derived from an EMBL/GenBank/DDBJ whole genome shotgun (WGS) entry which is preliminary data.</text>
</comment>
<dbReference type="Pfam" id="PF12670">
    <property type="entry name" value="DUF3792"/>
    <property type="match status" value="1"/>
</dbReference>
<feature type="transmembrane region" description="Helical" evidence="1">
    <location>
        <begin position="74"/>
        <end position="98"/>
    </location>
</feature>
<dbReference type="NCBIfam" id="TIGR04086">
    <property type="entry name" value="TIGR04086_membr"/>
    <property type="match status" value="1"/>
</dbReference>
<evidence type="ECO:0000313" key="2">
    <source>
        <dbReference type="EMBL" id="MBU3818948.1"/>
    </source>
</evidence>
<reference evidence="2" key="2">
    <citation type="submission" date="2021-04" db="EMBL/GenBank/DDBJ databases">
        <authorList>
            <person name="Gilroy R."/>
        </authorList>
    </citation>
    <scope>NUCLEOTIDE SEQUENCE</scope>
    <source>
        <strain evidence="2">742</strain>
    </source>
</reference>
<name>A0A9E2NPY1_9FIRM</name>
<evidence type="ECO:0000313" key="3">
    <source>
        <dbReference type="Proteomes" id="UP000824178"/>
    </source>
</evidence>
<proteinExistence type="predicted"/>
<keyword evidence="1" id="KW-0812">Transmembrane</keyword>
<keyword evidence="1" id="KW-0472">Membrane</keyword>